<keyword evidence="4" id="KW-1185">Reference proteome</keyword>
<feature type="signal peptide" evidence="2">
    <location>
        <begin position="1"/>
        <end position="23"/>
    </location>
</feature>
<proteinExistence type="inferred from homology"/>
<sequence length="216" mass="22884">MYRTFALVLTLMTATFGIFVAEAAEPVSIARAPAPGPVVLPDALMQRSVQDGATVLRIDGIITATLEHRLAEALASTPSASPVVVELSSPGGLTAAGYRIIDRILAERRAGRSIATRVRAGEACESMCVGVYLAGYPRYAAPNAVFMVHAPRMAENGHMTVRSTQAMVERLVSLGASTRWIERVRGAGGFSGARDYRETASDLSAEGSGIVTHLLR</sequence>
<accession>A0ABX2T4R9</accession>
<comment type="similarity">
    <text evidence="1">Belongs to the peptidase S14 family.</text>
</comment>
<feature type="chain" id="PRO_5046364905" description="ATP-dependent Clp protease proteolytic subunit" evidence="2">
    <location>
        <begin position="24"/>
        <end position="216"/>
    </location>
</feature>
<evidence type="ECO:0000313" key="4">
    <source>
        <dbReference type="Proteomes" id="UP000584642"/>
    </source>
</evidence>
<evidence type="ECO:0000256" key="2">
    <source>
        <dbReference type="SAM" id="SignalP"/>
    </source>
</evidence>
<keyword evidence="2" id="KW-0732">Signal</keyword>
<organism evidence="3 4">
    <name type="scientific">Azospirillum oleiclasticum</name>
    <dbReference type="NCBI Taxonomy" id="2735135"/>
    <lineage>
        <taxon>Bacteria</taxon>
        <taxon>Pseudomonadati</taxon>
        <taxon>Pseudomonadota</taxon>
        <taxon>Alphaproteobacteria</taxon>
        <taxon>Rhodospirillales</taxon>
        <taxon>Azospirillaceae</taxon>
        <taxon>Azospirillum</taxon>
    </lineage>
</organism>
<dbReference type="Pfam" id="PF00574">
    <property type="entry name" value="CLP_protease"/>
    <property type="match status" value="1"/>
</dbReference>
<dbReference type="PRINTS" id="PR00127">
    <property type="entry name" value="CLPPROTEASEP"/>
</dbReference>
<dbReference type="EMBL" id="JABFDB010000002">
    <property type="protein sequence ID" value="NYZ19258.1"/>
    <property type="molecule type" value="Genomic_DNA"/>
</dbReference>
<dbReference type="InterPro" id="IPR023562">
    <property type="entry name" value="ClpP/TepA"/>
</dbReference>
<gene>
    <name evidence="3" type="ORF">HND93_06005</name>
</gene>
<evidence type="ECO:0000313" key="3">
    <source>
        <dbReference type="EMBL" id="NYZ19258.1"/>
    </source>
</evidence>
<protein>
    <recommendedName>
        <fullName evidence="5">ATP-dependent Clp protease proteolytic subunit</fullName>
    </recommendedName>
</protein>
<comment type="caution">
    <text evidence="3">The sequence shown here is derived from an EMBL/GenBank/DDBJ whole genome shotgun (WGS) entry which is preliminary data.</text>
</comment>
<dbReference type="InterPro" id="IPR001907">
    <property type="entry name" value="ClpP"/>
</dbReference>
<name>A0ABX2T4R9_9PROT</name>
<evidence type="ECO:0000256" key="1">
    <source>
        <dbReference type="ARBA" id="ARBA00007039"/>
    </source>
</evidence>
<reference evidence="3 4" key="1">
    <citation type="submission" date="2020-05" db="EMBL/GenBank/DDBJ databases">
        <title>Azospirillum oleiclasticum sp. nov, a nitrogen-fixing and heavy crude oil-emulsifying bacterium isolated from the crude oil of Yumen Oilfield.</title>
        <authorList>
            <person name="Wu D."/>
            <person name="Cai M."/>
            <person name="Zhang X."/>
        </authorList>
    </citation>
    <scope>NUCLEOTIDE SEQUENCE [LARGE SCALE GENOMIC DNA]</scope>
    <source>
        <strain evidence="3 4">ROY-1-1-2</strain>
    </source>
</reference>
<dbReference type="SUPFAM" id="SSF52096">
    <property type="entry name" value="ClpP/crotonase"/>
    <property type="match status" value="1"/>
</dbReference>
<dbReference type="Gene3D" id="3.90.226.10">
    <property type="entry name" value="2-enoyl-CoA Hydratase, Chain A, domain 1"/>
    <property type="match status" value="1"/>
</dbReference>
<evidence type="ECO:0008006" key="5">
    <source>
        <dbReference type="Google" id="ProtNLM"/>
    </source>
</evidence>
<dbReference type="Proteomes" id="UP000584642">
    <property type="component" value="Unassembled WGS sequence"/>
</dbReference>
<dbReference type="InterPro" id="IPR029045">
    <property type="entry name" value="ClpP/crotonase-like_dom_sf"/>
</dbReference>